<dbReference type="GO" id="GO:0046872">
    <property type="term" value="F:metal ion binding"/>
    <property type="evidence" value="ECO:0007669"/>
    <property type="project" value="UniProtKB-UniRule"/>
</dbReference>
<dbReference type="EMBL" id="CP003349">
    <property type="protein sequence ID" value="AFD05689.1"/>
    <property type="molecule type" value="Genomic_DNA"/>
</dbReference>
<evidence type="ECO:0000256" key="1">
    <source>
        <dbReference type="ARBA" id="ARBA00022679"/>
    </source>
</evidence>
<gene>
    <name evidence="6" type="primary">nadK</name>
    <name evidence="7" type="ordered locus">Solca_0559</name>
</gene>
<keyword evidence="6" id="KW-0963">Cytoplasm</keyword>
<dbReference type="NCBIfam" id="NF002521">
    <property type="entry name" value="PRK01911.1"/>
    <property type="match status" value="1"/>
</dbReference>
<keyword evidence="6" id="KW-0067">ATP-binding</keyword>
<dbReference type="Proteomes" id="UP000007590">
    <property type="component" value="Chromosome"/>
</dbReference>
<feature type="active site" description="Proton acceptor" evidence="6">
    <location>
        <position position="74"/>
    </location>
</feature>
<evidence type="ECO:0000313" key="8">
    <source>
        <dbReference type="Proteomes" id="UP000007590"/>
    </source>
</evidence>
<dbReference type="OrthoDB" id="9774737at2"/>
<evidence type="ECO:0000256" key="3">
    <source>
        <dbReference type="ARBA" id="ARBA00022857"/>
    </source>
</evidence>
<dbReference type="EC" id="2.7.1.23" evidence="6"/>
<keyword evidence="8" id="KW-1185">Reference proteome</keyword>
<dbReference type="Gene3D" id="2.60.200.30">
    <property type="entry name" value="Probable inorganic polyphosphate/atp-NAD kinase, domain 2"/>
    <property type="match status" value="1"/>
</dbReference>
<dbReference type="InterPro" id="IPR017438">
    <property type="entry name" value="ATP-NAD_kinase_N"/>
</dbReference>
<feature type="binding site" evidence="6">
    <location>
        <position position="178"/>
    </location>
    <ligand>
        <name>NAD(+)</name>
        <dbReference type="ChEBI" id="CHEBI:57540"/>
    </ligand>
</feature>
<name>H8KP52_SOLCM</name>
<comment type="similarity">
    <text evidence="6">Belongs to the NAD kinase family.</text>
</comment>
<dbReference type="HOGENOM" id="CLU_008831_0_3_10"/>
<dbReference type="GO" id="GO:0005524">
    <property type="term" value="F:ATP binding"/>
    <property type="evidence" value="ECO:0007669"/>
    <property type="project" value="UniProtKB-KW"/>
</dbReference>
<dbReference type="InterPro" id="IPR016064">
    <property type="entry name" value="NAD/diacylglycerol_kinase_sf"/>
</dbReference>
<evidence type="ECO:0000256" key="2">
    <source>
        <dbReference type="ARBA" id="ARBA00022777"/>
    </source>
</evidence>
<keyword evidence="1 6" id="KW-0808">Transferase</keyword>
<evidence type="ECO:0000256" key="5">
    <source>
        <dbReference type="ARBA" id="ARBA00047925"/>
    </source>
</evidence>
<dbReference type="SUPFAM" id="SSF111331">
    <property type="entry name" value="NAD kinase/diacylglycerol kinase-like"/>
    <property type="match status" value="1"/>
</dbReference>
<dbReference type="PANTHER" id="PTHR20275:SF0">
    <property type="entry name" value="NAD KINASE"/>
    <property type="match status" value="1"/>
</dbReference>
<keyword evidence="3 6" id="KW-0521">NADP</keyword>
<comment type="catalytic activity">
    <reaction evidence="5 6">
        <text>NAD(+) + ATP = ADP + NADP(+) + H(+)</text>
        <dbReference type="Rhea" id="RHEA:18629"/>
        <dbReference type="ChEBI" id="CHEBI:15378"/>
        <dbReference type="ChEBI" id="CHEBI:30616"/>
        <dbReference type="ChEBI" id="CHEBI:57540"/>
        <dbReference type="ChEBI" id="CHEBI:58349"/>
        <dbReference type="ChEBI" id="CHEBI:456216"/>
        <dbReference type="EC" id="2.7.1.23"/>
    </reaction>
</comment>
<dbReference type="GO" id="GO:0005737">
    <property type="term" value="C:cytoplasm"/>
    <property type="evidence" value="ECO:0007669"/>
    <property type="project" value="UniProtKB-SubCell"/>
</dbReference>
<sequence length="293" mass="32525">MKIALYGRQFSNNSLPFVQEIIDSLVQHGVDILIYKEFKEFIEAKQINPFNAETFADHTDLTGHVKCMLSLGGDGTLLDTLALVRDSGLPVLGINLGRLGFLASINKTEIKLAIAALVNDEYTLDTRVLINLDSTETDIFGEVNYALNEITIHKRDTSPMIIIHTYINGEFLNSYWADGLIISTPTGSTAYSLSCGGPIVFPQSGNFVITPICPHNLSVRPIVISDSSVLTFRIEARASQFLVSLDSRTETVDTNVVLTAKKENFSINLIRLYNESYLTTLRNKLMWGLDSRN</sequence>
<dbReference type="GO" id="GO:0006741">
    <property type="term" value="P:NADP+ biosynthetic process"/>
    <property type="evidence" value="ECO:0007669"/>
    <property type="project" value="UniProtKB-UniRule"/>
</dbReference>
<dbReference type="RefSeq" id="WP_014678917.1">
    <property type="nucleotide sequence ID" value="NC_017770.1"/>
</dbReference>
<comment type="function">
    <text evidence="6">Involved in the regulation of the intracellular balance of NAD and NADP, and is a key enzyme in the biosynthesis of NADP. Catalyzes specifically the phosphorylation on 2'-hydroxyl of the adenosine moiety of NAD to yield NADP.</text>
</comment>
<dbReference type="InterPro" id="IPR002504">
    <property type="entry name" value="NADK"/>
</dbReference>
<dbReference type="KEGG" id="scn:Solca_0559"/>
<dbReference type="HAMAP" id="MF_00361">
    <property type="entry name" value="NAD_kinase"/>
    <property type="match status" value="1"/>
</dbReference>
<dbReference type="GO" id="GO:0003951">
    <property type="term" value="F:NAD+ kinase activity"/>
    <property type="evidence" value="ECO:0007669"/>
    <property type="project" value="UniProtKB-UniRule"/>
</dbReference>
<keyword evidence="6" id="KW-0547">Nucleotide-binding</keyword>
<dbReference type="eggNOG" id="COG0061">
    <property type="taxonomic scope" value="Bacteria"/>
</dbReference>
<reference evidence="7" key="1">
    <citation type="submission" date="2012-02" db="EMBL/GenBank/DDBJ databases">
        <title>The complete genome of Solitalea canadensis DSM 3403.</title>
        <authorList>
            <consortium name="US DOE Joint Genome Institute (JGI-PGF)"/>
            <person name="Lucas S."/>
            <person name="Copeland A."/>
            <person name="Lapidus A."/>
            <person name="Glavina del Rio T."/>
            <person name="Dalin E."/>
            <person name="Tice H."/>
            <person name="Bruce D."/>
            <person name="Goodwin L."/>
            <person name="Pitluck S."/>
            <person name="Peters L."/>
            <person name="Ovchinnikova G."/>
            <person name="Lu M."/>
            <person name="Kyrpides N."/>
            <person name="Mavromatis K."/>
            <person name="Ivanova N."/>
            <person name="Brettin T."/>
            <person name="Detter J.C."/>
            <person name="Han C."/>
            <person name="Larimer F."/>
            <person name="Land M."/>
            <person name="Hauser L."/>
            <person name="Markowitz V."/>
            <person name="Cheng J.-F."/>
            <person name="Hugenholtz P."/>
            <person name="Woyke T."/>
            <person name="Wu D."/>
            <person name="Spring S."/>
            <person name="Schroeder M."/>
            <person name="Kopitz M."/>
            <person name="Brambilla E."/>
            <person name="Klenk H.-P."/>
            <person name="Eisen J.A."/>
        </authorList>
    </citation>
    <scope>NUCLEOTIDE SEQUENCE</scope>
    <source>
        <strain evidence="7">DSM 3403</strain>
    </source>
</reference>
<evidence type="ECO:0000313" key="7">
    <source>
        <dbReference type="EMBL" id="AFD05689.1"/>
    </source>
</evidence>
<feature type="binding site" evidence="6">
    <location>
        <begin position="189"/>
        <end position="194"/>
    </location>
    <ligand>
        <name>NAD(+)</name>
        <dbReference type="ChEBI" id="CHEBI:57540"/>
    </ligand>
</feature>
<proteinExistence type="inferred from homology"/>
<feature type="binding site" evidence="6">
    <location>
        <begin position="74"/>
        <end position="75"/>
    </location>
    <ligand>
        <name>NAD(+)</name>
        <dbReference type="ChEBI" id="CHEBI:57540"/>
    </ligand>
</feature>
<dbReference type="STRING" id="929556.Solca_0559"/>
<keyword evidence="4 6" id="KW-0520">NAD</keyword>
<dbReference type="Pfam" id="PF01513">
    <property type="entry name" value="NAD_kinase"/>
    <property type="match status" value="1"/>
</dbReference>
<dbReference type="InterPro" id="IPR017437">
    <property type="entry name" value="ATP-NAD_kinase_PpnK-typ_C"/>
</dbReference>
<dbReference type="Gene3D" id="3.40.50.10330">
    <property type="entry name" value="Probable inorganic polyphosphate/atp-NAD kinase, domain 1"/>
    <property type="match status" value="1"/>
</dbReference>
<comment type="subcellular location">
    <subcellularLocation>
        <location evidence="6">Cytoplasm</location>
    </subcellularLocation>
</comment>
<protein>
    <recommendedName>
        <fullName evidence="6">NAD kinase</fullName>
        <ecNumber evidence="6">2.7.1.23</ecNumber>
    </recommendedName>
    <alternativeName>
        <fullName evidence="6">ATP-dependent NAD kinase</fullName>
    </alternativeName>
</protein>
<dbReference type="AlphaFoldDB" id="H8KP52"/>
<feature type="binding site" evidence="6">
    <location>
        <begin position="148"/>
        <end position="149"/>
    </location>
    <ligand>
        <name>NAD(+)</name>
        <dbReference type="ChEBI" id="CHEBI:57540"/>
    </ligand>
</feature>
<dbReference type="GO" id="GO:0019674">
    <property type="term" value="P:NAD+ metabolic process"/>
    <property type="evidence" value="ECO:0007669"/>
    <property type="project" value="InterPro"/>
</dbReference>
<dbReference type="PANTHER" id="PTHR20275">
    <property type="entry name" value="NAD KINASE"/>
    <property type="match status" value="1"/>
</dbReference>
<dbReference type="GO" id="GO:0051287">
    <property type="term" value="F:NAD binding"/>
    <property type="evidence" value="ECO:0007669"/>
    <property type="project" value="UniProtKB-ARBA"/>
</dbReference>
<keyword evidence="2 6" id="KW-0418">Kinase</keyword>
<organism evidence="7 8">
    <name type="scientific">Solitalea canadensis (strain ATCC 29591 / DSM 3403 / JCM 21819 / LMG 8368 / NBRC 15130 / NCIMB 12057 / USAM 9D)</name>
    <name type="common">Flexibacter canadensis</name>
    <dbReference type="NCBI Taxonomy" id="929556"/>
    <lineage>
        <taxon>Bacteria</taxon>
        <taxon>Pseudomonadati</taxon>
        <taxon>Bacteroidota</taxon>
        <taxon>Sphingobacteriia</taxon>
        <taxon>Sphingobacteriales</taxon>
        <taxon>Sphingobacteriaceae</taxon>
        <taxon>Solitalea</taxon>
    </lineage>
</organism>
<comment type="cofactor">
    <cofactor evidence="6">
        <name>a divalent metal cation</name>
        <dbReference type="ChEBI" id="CHEBI:60240"/>
    </cofactor>
</comment>
<evidence type="ECO:0000256" key="4">
    <source>
        <dbReference type="ARBA" id="ARBA00023027"/>
    </source>
</evidence>
<dbReference type="Pfam" id="PF20143">
    <property type="entry name" value="NAD_kinase_C"/>
    <property type="match status" value="1"/>
</dbReference>
<comment type="caution">
    <text evidence="6">Lacks conserved residue(s) required for the propagation of feature annotation.</text>
</comment>
<evidence type="ECO:0000256" key="6">
    <source>
        <dbReference type="HAMAP-Rule" id="MF_00361"/>
    </source>
</evidence>
<accession>H8KP52</accession>